<feature type="region of interest" description="Disordered" evidence="2">
    <location>
        <begin position="1011"/>
        <end position="1042"/>
    </location>
</feature>
<feature type="compositionally biased region" description="Polar residues" evidence="2">
    <location>
        <begin position="1026"/>
        <end position="1036"/>
    </location>
</feature>
<dbReference type="Proteomes" id="UP001208651">
    <property type="component" value="Unassembled WGS sequence"/>
</dbReference>
<dbReference type="PANTHER" id="PTHR38812">
    <property type="entry name" value="MU-LIKE PROPHAGE FLUMU PROTEIN GP42"/>
    <property type="match status" value="1"/>
</dbReference>
<name>A0AAW5RGF7_AERME</name>
<dbReference type="NCBIfam" id="TIGR02675">
    <property type="entry name" value="tape_meas_nterm"/>
    <property type="match status" value="1"/>
</dbReference>
<evidence type="ECO:0000256" key="1">
    <source>
        <dbReference type="SAM" id="Coils"/>
    </source>
</evidence>
<evidence type="ECO:0000313" key="4">
    <source>
        <dbReference type="EMBL" id="MCV3287029.1"/>
    </source>
</evidence>
<dbReference type="PANTHER" id="PTHR38812:SF2">
    <property type="entry name" value="MU-LIKE PROPHAGE FLUMU PROTEIN GP42"/>
    <property type="match status" value="1"/>
</dbReference>
<dbReference type="Pfam" id="PF20155">
    <property type="entry name" value="TMP_3"/>
    <property type="match status" value="1"/>
</dbReference>
<proteinExistence type="predicted"/>
<feature type="domain" description="Tape measure protein N-terminal" evidence="3">
    <location>
        <begin position="320"/>
        <end position="495"/>
    </location>
</feature>
<feature type="coiled-coil region" evidence="1">
    <location>
        <begin position="175"/>
        <end position="202"/>
    </location>
</feature>
<keyword evidence="1" id="KW-0175">Coiled coil</keyword>
<dbReference type="AlphaFoldDB" id="A0AAW5RGF7"/>
<feature type="compositionally biased region" description="Basic and acidic residues" evidence="2">
    <location>
        <begin position="1011"/>
        <end position="1022"/>
    </location>
</feature>
<evidence type="ECO:0000256" key="2">
    <source>
        <dbReference type="SAM" id="MobiDB-lite"/>
    </source>
</evidence>
<organism evidence="4 5">
    <name type="scientific">Aeromonas media</name>
    <dbReference type="NCBI Taxonomy" id="651"/>
    <lineage>
        <taxon>Bacteria</taxon>
        <taxon>Pseudomonadati</taxon>
        <taxon>Pseudomonadota</taxon>
        <taxon>Gammaproteobacteria</taxon>
        <taxon>Aeromonadales</taxon>
        <taxon>Aeromonadaceae</taxon>
        <taxon>Aeromonas</taxon>
    </lineage>
</organism>
<feature type="compositionally biased region" description="Polar residues" evidence="2">
    <location>
        <begin position="1133"/>
        <end position="1148"/>
    </location>
</feature>
<comment type="caution">
    <text evidence="4">The sequence shown here is derived from an EMBL/GenBank/DDBJ whole genome shotgun (WGS) entry which is preliminary data.</text>
</comment>
<dbReference type="InterPro" id="IPR053058">
    <property type="entry name" value="Mulikevirus_tape_measure"/>
</dbReference>
<sequence>MASNDTDIQLRIRAAVEGLAEISKLIAEVDTLGGETESSSEQVGSLGDELQRLGEQNATLTQFANLKRSTADLGEGLEDARTRATGMGKALADAKKELTASNAAYSTSRQETERLASAHAEAKAKVDLLRQANSEATSVTKEQRQALKDARDQVRLLGDQYKESAGQTNALKNGLDASEKALRQQAREFNSARREVQSLDSQYQRQNTTLNGLRRALTEAGVDTRKLASEQKRIESASQQAGAQVAYLKSQLAGQAGQLRSNATGMEAYSKKAKQAEQNTEQLHEAVQSGEQGWAALAGKITGVAAAFLSFDQLAARTTGMVRTADEIERLGVSLKSVEGSAAGGEKALAWLREFNEKTPFQLNEITTAFIKAKNFGLDPYNGVLQATANYTAKTAGTYQDLEGIITALGQAYVKGKLQAEEMNQLNERSVAAAKLLAKAMGKTTDEIIAMATAGKLGRNEIELLIKAMGEDAAGASEEMAQTFSGIWSNFLEQLNQVELAVADAGIFAFIKSELAEVTVQIKAAAADGSLATWAQGVSDGMKSGAIAIRGITETLVEMRDGIGLVVKVWGTMKVIQWSSQLLGFGQAMKTGVVQPTAEAGKELDKTSKKAVKLNGVLAALTLGNGAVAAGLSVLVYEGGKGLAKLAEDAGIWAARMGEAGEVELRVAEQSRAFFAQLQRQGMTTMAQFDEFKNVQVLTAQEVANLSAVERAAYEQRLKGHREYLTGQLQVQKALEASGLKAEAMQYQADAALASMRQGFLDLAAGADMAGQAIDAKTRPAVLKLVADFDLLKAKGKETATGINEMFKGLQMGDPTSLQNITLALGTLREQGKVTQTEIDAGLRKSLQDMSLQDLEVLKVQSMAAFDTMKNGAISTAQITESVLSEKLRRLGVDYQALHTGIDAVGRQTIDTFRAVATDVNATSQDIAAAMKAAVNKADTAQELEELRRIWLSVGQAGKVSAQEQGRGLTYLDDHIRQTKAKAAEIGDGFNTAADKSKKATDTMRDNLKGVQEEAKKTKSDVEDAINSTSAGSSALSGPGRGDVTRTVGAGSFFYKTVDINNLRGNADALANTLAGVEEELARYSQKVRDIPAYNEWSKYYAEKFQKEMEAMRAQLQKELNKAQQKEVAKSQPAASQPVVSPQVYQPTPQAQQAEKQVTIILQLPGSTEAKLLADENGLNNLLNILEQAGLNKT</sequence>
<accession>A0AAW5RGF7</accession>
<evidence type="ECO:0000259" key="3">
    <source>
        <dbReference type="Pfam" id="PF20155"/>
    </source>
</evidence>
<reference evidence="4" key="1">
    <citation type="submission" date="2022-01" db="EMBL/GenBank/DDBJ databases">
        <title>Comparison of Fish pathogen Aeromonas spp.</title>
        <authorList>
            <person name="Dubey S."/>
            <person name="Sorum H."/>
            <person name="Munangandu H.M."/>
        </authorList>
    </citation>
    <scope>NUCLEOTIDE SEQUENCE</scope>
    <source>
        <strain evidence="4">SD/21-15</strain>
    </source>
</reference>
<gene>
    <name evidence="4" type="ORF">LZT28_01990</name>
</gene>
<protein>
    <submittedName>
        <fullName evidence="4">Tape measure protein</fullName>
    </submittedName>
</protein>
<dbReference type="RefSeq" id="WP_042649245.1">
    <property type="nucleotide sequence ID" value="NZ_CAWMGL010000106.1"/>
</dbReference>
<dbReference type="EMBL" id="JAJVCY010000002">
    <property type="protein sequence ID" value="MCV3287029.1"/>
    <property type="molecule type" value="Genomic_DNA"/>
</dbReference>
<dbReference type="InterPro" id="IPR013491">
    <property type="entry name" value="Tape_meas_N"/>
</dbReference>
<feature type="region of interest" description="Disordered" evidence="2">
    <location>
        <begin position="1123"/>
        <end position="1148"/>
    </location>
</feature>
<evidence type="ECO:0000313" key="5">
    <source>
        <dbReference type="Proteomes" id="UP001208651"/>
    </source>
</evidence>